<keyword evidence="2" id="KW-1185">Reference proteome</keyword>
<dbReference type="EMBL" id="CAJQZP010000478">
    <property type="protein sequence ID" value="CAG4963717.1"/>
    <property type="molecule type" value="Genomic_DNA"/>
</dbReference>
<sequence length="124" mass="13614">MNPWNFVKYTHYCDVYFMLYVIIVKVVLGQQSQQCLPPRYPPHGCVETVTTVPAAPADVNTLLQLASLINKIENGDKNNIASTEGIITRLIDALILVATKNKCASNGRDLLNVDLGGNDLLSIL</sequence>
<dbReference type="Proteomes" id="UP000691718">
    <property type="component" value="Unassembled WGS sequence"/>
</dbReference>
<accession>A0A8S3WIY4</accession>
<name>A0A8S3WIY4_PARAO</name>
<evidence type="ECO:0000313" key="1">
    <source>
        <dbReference type="EMBL" id="CAG4963717.1"/>
    </source>
</evidence>
<comment type="caution">
    <text evidence="1">The sequence shown here is derived from an EMBL/GenBank/DDBJ whole genome shotgun (WGS) entry which is preliminary data.</text>
</comment>
<organism evidence="1 2">
    <name type="scientific">Parnassius apollo</name>
    <name type="common">Apollo butterfly</name>
    <name type="synonym">Papilio apollo</name>
    <dbReference type="NCBI Taxonomy" id="110799"/>
    <lineage>
        <taxon>Eukaryota</taxon>
        <taxon>Metazoa</taxon>
        <taxon>Ecdysozoa</taxon>
        <taxon>Arthropoda</taxon>
        <taxon>Hexapoda</taxon>
        <taxon>Insecta</taxon>
        <taxon>Pterygota</taxon>
        <taxon>Neoptera</taxon>
        <taxon>Endopterygota</taxon>
        <taxon>Lepidoptera</taxon>
        <taxon>Glossata</taxon>
        <taxon>Ditrysia</taxon>
        <taxon>Papilionoidea</taxon>
        <taxon>Papilionidae</taxon>
        <taxon>Parnassiinae</taxon>
        <taxon>Parnassini</taxon>
        <taxon>Parnassius</taxon>
        <taxon>Parnassius</taxon>
    </lineage>
</organism>
<protein>
    <submittedName>
        <fullName evidence="1">(apollo) hypothetical protein</fullName>
    </submittedName>
</protein>
<evidence type="ECO:0000313" key="2">
    <source>
        <dbReference type="Proteomes" id="UP000691718"/>
    </source>
</evidence>
<gene>
    <name evidence="1" type="ORF">PAPOLLO_LOCUS7048</name>
</gene>
<dbReference type="AlphaFoldDB" id="A0A8S3WIY4"/>
<reference evidence="1" key="1">
    <citation type="submission" date="2021-04" db="EMBL/GenBank/DDBJ databases">
        <authorList>
            <person name="Tunstrom K."/>
        </authorList>
    </citation>
    <scope>NUCLEOTIDE SEQUENCE</scope>
</reference>
<proteinExistence type="predicted"/>